<feature type="region of interest" description="Disordered" evidence="1">
    <location>
        <begin position="1"/>
        <end position="30"/>
    </location>
</feature>
<protein>
    <submittedName>
        <fullName evidence="2">Uncharacterized protein</fullName>
    </submittedName>
</protein>
<reference evidence="2 3" key="1">
    <citation type="submission" date="2018-10" db="EMBL/GenBank/DDBJ databases">
        <authorList>
            <person name="Ekblom R."/>
            <person name="Jareborg N."/>
        </authorList>
    </citation>
    <scope>NUCLEOTIDE SEQUENCE [LARGE SCALE GENOMIC DNA]</scope>
    <source>
        <tissue evidence="2">Muscle</tissue>
    </source>
</reference>
<evidence type="ECO:0000313" key="3">
    <source>
        <dbReference type="Proteomes" id="UP000269945"/>
    </source>
</evidence>
<evidence type="ECO:0000256" key="1">
    <source>
        <dbReference type="SAM" id="MobiDB-lite"/>
    </source>
</evidence>
<feature type="non-terminal residue" evidence="2">
    <location>
        <position position="1"/>
    </location>
</feature>
<organism evidence="2 3">
    <name type="scientific">Gulo gulo</name>
    <name type="common">Wolverine</name>
    <name type="synonym">Gluton</name>
    <dbReference type="NCBI Taxonomy" id="48420"/>
    <lineage>
        <taxon>Eukaryota</taxon>
        <taxon>Metazoa</taxon>
        <taxon>Chordata</taxon>
        <taxon>Craniata</taxon>
        <taxon>Vertebrata</taxon>
        <taxon>Euteleostomi</taxon>
        <taxon>Mammalia</taxon>
        <taxon>Eutheria</taxon>
        <taxon>Laurasiatheria</taxon>
        <taxon>Carnivora</taxon>
        <taxon>Caniformia</taxon>
        <taxon>Musteloidea</taxon>
        <taxon>Mustelidae</taxon>
        <taxon>Guloninae</taxon>
        <taxon>Gulo</taxon>
    </lineage>
</organism>
<keyword evidence="3" id="KW-1185">Reference proteome</keyword>
<dbReference type="AlphaFoldDB" id="A0A9X9MBQ1"/>
<feature type="compositionally biased region" description="Basic and acidic residues" evidence="1">
    <location>
        <begin position="88"/>
        <end position="106"/>
    </location>
</feature>
<comment type="caution">
    <text evidence="2">The sequence shown here is derived from an EMBL/GenBank/DDBJ whole genome shotgun (WGS) entry which is preliminary data.</text>
</comment>
<proteinExistence type="predicted"/>
<feature type="region of interest" description="Disordered" evidence="1">
    <location>
        <begin position="68"/>
        <end position="116"/>
    </location>
</feature>
<gene>
    <name evidence="2" type="ORF">BN2614_LOCUS3</name>
</gene>
<dbReference type="EMBL" id="CYRY02046068">
    <property type="protein sequence ID" value="VCX41656.1"/>
    <property type="molecule type" value="Genomic_DNA"/>
</dbReference>
<sequence length="116" mass="12710">KPGAPHPQASHPGICARKAHQGKDPHPCPHGFPFRVRSGCVWPWQMGPSQPHPTPSQPVIKRRLPGQCRATSHSVLSPPRPAVTGATRHGEWRHLQKETPASREEPQPAQPQPVVP</sequence>
<accession>A0A9X9MBQ1</accession>
<name>A0A9X9MBQ1_GULGU</name>
<evidence type="ECO:0000313" key="2">
    <source>
        <dbReference type="EMBL" id="VCX41656.1"/>
    </source>
</evidence>
<dbReference type="Proteomes" id="UP000269945">
    <property type="component" value="Unassembled WGS sequence"/>
</dbReference>